<dbReference type="Pfam" id="PF08386">
    <property type="entry name" value="Abhydrolase_4"/>
    <property type="match status" value="1"/>
</dbReference>
<gene>
    <name evidence="3" type="ORF">KEF29_11190</name>
</gene>
<keyword evidence="3" id="KW-0378">Hydrolase</keyword>
<dbReference type="Proteomes" id="UP000682308">
    <property type="component" value="Unassembled WGS sequence"/>
</dbReference>
<evidence type="ECO:0000313" key="4">
    <source>
        <dbReference type="Proteomes" id="UP000682308"/>
    </source>
</evidence>
<evidence type="ECO:0000313" key="3">
    <source>
        <dbReference type="EMBL" id="MBR8639683.1"/>
    </source>
</evidence>
<keyword evidence="4" id="KW-1185">Reference proteome</keyword>
<dbReference type="InterPro" id="IPR013595">
    <property type="entry name" value="Pept_S33_TAP-like_C"/>
</dbReference>
<sequence length="191" mass="19892">MVHDSAVDPNRFGRHTDLAMAAGSEAAFRDGAALTARRDGTYHLGDTPAEVRASSSRTSGTRRPRCPRPGHAPRTARRARLLQTDGGRGHAVYGFPGALACGTAMVDAYLAEGRLPARDTTCPSAGAPRTMTPGPDLDARRLVSPVREAPVTGADSGWNPVGPPLPSRGVSGGPVPDASRQRAALKPTGRK</sequence>
<feature type="region of interest" description="Disordered" evidence="1">
    <location>
        <begin position="41"/>
        <end position="76"/>
    </location>
</feature>
<reference evidence="3 4" key="1">
    <citation type="submission" date="2021-04" db="EMBL/GenBank/DDBJ databases">
        <title>Characterization of the biosynthetic gene cluster of new lipopeptides with antitumor activity in the genome of the marine Streptomyces PHM034.</title>
        <authorList>
            <person name="Ceniceros A."/>
            <person name="Canedo L."/>
            <person name="Mendez C."/>
            <person name="Olano C."/>
            <person name="Schleissner C."/>
            <person name="Cuevas C."/>
            <person name="De La Calle F."/>
            <person name="Salas J.A."/>
        </authorList>
    </citation>
    <scope>NUCLEOTIDE SEQUENCE [LARGE SCALE GENOMIC DNA]</scope>
    <source>
        <strain evidence="3 4">PHM034</strain>
    </source>
</reference>
<proteinExistence type="predicted"/>
<organism evidence="3 4">
    <name type="scientific">Streptomyces tuirus</name>
    <dbReference type="NCBI Taxonomy" id="68278"/>
    <lineage>
        <taxon>Bacteria</taxon>
        <taxon>Bacillati</taxon>
        <taxon>Actinomycetota</taxon>
        <taxon>Actinomycetes</taxon>
        <taxon>Kitasatosporales</taxon>
        <taxon>Streptomycetaceae</taxon>
        <taxon>Streptomyces</taxon>
    </lineage>
</organism>
<protein>
    <submittedName>
        <fullName evidence="3">Alpha/beta hydrolase</fullName>
    </submittedName>
</protein>
<comment type="caution">
    <text evidence="3">The sequence shown here is derived from an EMBL/GenBank/DDBJ whole genome shotgun (WGS) entry which is preliminary data.</text>
</comment>
<feature type="region of interest" description="Disordered" evidence="1">
    <location>
        <begin position="145"/>
        <end position="191"/>
    </location>
</feature>
<evidence type="ECO:0000259" key="2">
    <source>
        <dbReference type="Pfam" id="PF08386"/>
    </source>
</evidence>
<dbReference type="EMBL" id="JAGTPG010000002">
    <property type="protein sequence ID" value="MBR8639683.1"/>
    <property type="molecule type" value="Genomic_DNA"/>
</dbReference>
<dbReference type="AlphaFoldDB" id="A0A941F9H7"/>
<name>A0A941F9H7_9ACTN</name>
<evidence type="ECO:0000256" key="1">
    <source>
        <dbReference type="SAM" id="MobiDB-lite"/>
    </source>
</evidence>
<feature type="domain" description="Peptidase S33 tripeptidyl aminopeptidase-like C-terminal" evidence="2">
    <location>
        <begin position="74"/>
        <end position="122"/>
    </location>
</feature>
<accession>A0A941F9H7</accession>
<dbReference type="GO" id="GO:0016787">
    <property type="term" value="F:hydrolase activity"/>
    <property type="evidence" value="ECO:0007669"/>
    <property type="project" value="UniProtKB-KW"/>
</dbReference>